<evidence type="ECO:0000256" key="1">
    <source>
        <dbReference type="ARBA" id="ARBA00001936"/>
    </source>
</evidence>
<keyword evidence="5" id="KW-0482">Metalloprotease</keyword>
<evidence type="ECO:0000313" key="9">
    <source>
        <dbReference type="Proteomes" id="UP001458880"/>
    </source>
</evidence>
<dbReference type="InterPro" id="IPR052433">
    <property type="entry name" value="X-Pro_dipept-like"/>
</dbReference>
<proteinExistence type="predicted"/>
<evidence type="ECO:0000256" key="2">
    <source>
        <dbReference type="ARBA" id="ARBA00022670"/>
    </source>
</evidence>
<dbReference type="Gene3D" id="3.90.230.10">
    <property type="entry name" value="Creatinase/methionine aminopeptidase superfamily"/>
    <property type="match status" value="1"/>
</dbReference>
<keyword evidence="6" id="KW-0464">Manganese</keyword>
<dbReference type="PANTHER" id="PTHR48480">
    <property type="match status" value="1"/>
</dbReference>
<evidence type="ECO:0000256" key="3">
    <source>
        <dbReference type="ARBA" id="ARBA00022723"/>
    </source>
</evidence>
<dbReference type="EMBL" id="JASPKY010000245">
    <property type="protein sequence ID" value="KAK9717219.1"/>
    <property type="molecule type" value="Genomic_DNA"/>
</dbReference>
<dbReference type="InterPro" id="IPR036005">
    <property type="entry name" value="Creatinase/aminopeptidase-like"/>
</dbReference>
<dbReference type="PANTHER" id="PTHR48480:SF2">
    <property type="entry name" value="PEPTIDASE D"/>
    <property type="match status" value="1"/>
</dbReference>
<keyword evidence="3" id="KW-0479">Metal-binding</keyword>
<reference evidence="8 9" key="1">
    <citation type="journal article" date="2024" name="BMC Genomics">
        <title>De novo assembly and annotation of Popillia japonica's genome with initial clues to its potential as an invasive pest.</title>
        <authorList>
            <person name="Cucini C."/>
            <person name="Boschi S."/>
            <person name="Funari R."/>
            <person name="Cardaioli E."/>
            <person name="Iannotti N."/>
            <person name="Marturano G."/>
            <person name="Paoli F."/>
            <person name="Bruttini M."/>
            <person name="Carapelli A."/>
            <person name="Frati F."/>
            <person name="Nardi F."/>
        </authorList>
    </citation>
    <scope>NUCLEOTIDE SEQUENCE [LARGE SCALE GENOMIC DNA]</scope>
    <source>
        <strain evidence="8">DMR45628</strain>
    </source>
</reference>
<comment type="cofactor">
    <cofactor evidence="1">
        <name>Mn(2+)</name>
        <dbReference type="ChEBI" id="CHEBI:29035"/>
    </cofactor>
</comment>
<evidence type="ECO:0000256" key="6">
    <source>
        <dbReference type="ARBA" id="ARBA00023211"/>
    </source>
</evidence>
<name>A0AAW1KH40_POPJA</name>
<evidence type="ECO:0000313" key="8">
    <source>
        <dbReference type="EMBL" id="KAK9717219.1"/>
    </source>
</evidence>
<accession>A0AAW1KH40</accession>
<dbReference type="Pfam" id="PF00557">
    <property type="entry name" value="Peptidase_M24"/>
    <property type="match status" value="1"/>
</dbReference>
<evidence type="ECO:0000256" key="5">
    <source>
        <dbReference type="ARBA" id="ARBA00023049"/>
    </source>
</evidence>
<dbReference type="Proteomes" id="UP001458880">
    <property type="component" value="Unassembled WGS sequence"/>
</dbReference>
<sequence length="155" mass="17410">MAVFQKNDLVNKHNFRLSKSESSNLKLDLTAKAMGVLVIGLDVHDVGGYLPGQPARPTEKGPNRLRFVRNLLEGMVVAMEPCCYFIDVLLHEGLADPKLSQFFVPEVIARFRNFGGVRIEDDVYITATGVEVTKVQRTVEEIENWMAGKDDPKYN</sequence>
<keyword evidence="9" id="KW-1185">Reference proteome</keyword>
<organism evidence="8 9">
    <name type="scientific">Popillia japonica</name>
    <name type="common">Japanese beetle</name>
    <dbReference type="NCBI Taxonomy" id="7064"/>
    <lineage>
        <taxon>Eukaryota</taxon>
        <taxon>Metazoa</taxon>
        <taxon>Ecdysozoa</taxon>
        <taxon>Arthropoda</taxon>
        <taxon>Hexapoda</taxon>
        <taxon>Insecta</taxon>
        <taxon>Pterygota</taxon>
        <taxon>Neoptera</taxon>
        <taxon>Endopterygota</taxon>
        <taxon>Coleoptera</taxon>
        <taxon>Polyphaga</taxon>
        <taxon>Scarabaeiformia</taxon>
        <taxon>Scarabaeidae</taxon>
        <taxon>Rutelinae</taxon>
        <taxon>Popillia</taxon>
    </lineage>
</organism>
<keyword evidence="2" id="KW-0645">Protease</keyword>
<dbReference type="GO" id="GO:0046872">
    <property type="term" value="F:metal ion binding"/>
    <property type="evidence" value="ECO:0007669"/>
    <property type="project" value="UniProtKB-KW"/>
</dbReference>
<gene>
    <name evidence="8" type="ORF">QE152_g24305</name>
</gene>
<dbReference type="GO" id="GO:0006508">
    <property type="term" value="P:proteolysis"/>
    <property type="evidence" value="ECO:0007669"/>
    <property type="project" value="UniProtKB-KW"/>
</dbReference>
<comment type="caution">
    <text evidence="8">The sequence shown here is derived from an EMBL/GenBank/DDBJ whole genome shotgun (WGS) entry which is preliminary data.</text>
</comment>
<protein>
    <submittedName>
        <fullName evidence="8">Metallopeptidase family M24</fullName>
    </submittedName>
</protein>
<dbReference type="SUPFAM" id="SSF55920">
    <property type="entry name" value="Creatinase/aminopeptidase"/>
    <property type="match status" value="1"/>
</dbReference>
<feature type="domain" description="Peptidase M24" evidence="7">
    <location>
        <begin position="38"/>
        <end position="127"/>
    </location>
</feature>
<evidence type="ECO:0000256" key="4">
    <source>
        <dbReference type="ARBA" id="ARBA00022801"/>
    </source>
</evidence>
<dbReference type="AlphaFoldDB" id="A0AAW1KH40"/>
<dbReference type="InterPro" id="IPR000994">
    <property type="entry name" value="Pept_M24"/>
</dbReference>
<keyword evidence="4" id="KW-0378">Hydrolase</keyword>
<evidence type="ECO:0000259" key="7">
    <source>
        <dbReference type="Pfam" id="PF00557"/>
    </source>
</evidence>
<dbReference type="GO" id="GO:0008237">
    <property type="term" value="F:metallopeptidase activity"/>
    <property type="evidence" value="ECO:0007669"/>
    <property type="project" value="UniProtKB-KW"/>
</dbReference>